<organism evidence="1 2">
    <name type="scientific">Candidatus Gottesmanbacteria bacterium CG1_02_37_22</name>
    <dbReference type="NCBI Taxonomy" id="1805209"/>
    <lineage>
        <taxon>Bacteria</taxon>
        <taxon>Candidatus Gottesmaniibacteriota</taxon>
    </lineage>
</organism>
<dbReference type="AlphaFoldDB" id="A0A1J4TRD2"/>
<dbReference type="STRING" id="1805209.AUJ73_03270"/>
<proteinExistence type="predicted"/>
<comment type="caution">
    <text evidence="1">The sequence shown here is derived from an EMBL/GenBank/DDBJ whole genome shotgun (WGS) entry which is preliminary data.</text>
</comment>
<dbReference type="InterPro" id="IPR054204">
    <property type="entry name" value="DUF6909"/>
</dbReference>
<dbReference type="Proteomes" id="UP000183120">
    <property type="component" value="Unassembled WGS sequence"/>
</dbReference>
<reference evidence="1 2" key="1">
    <citation type="journal article" date="2016" name="Environ. Microbiol.">
        <title>Genomic resolution of a cold subsurface aquifer community provides metabolic insights for novel microbes adapted to high CO concentrations.</title>
        <authorList>
            <person name="Probst A.J."/>
            <person name="Castelle C.J."/>
            <person name="Singh A."/>
            <person name="Brown C.T."/>
            <person name="Anantharaman K."/>
            <person name="Sharon I."/>
            <person name="Hug L.A."/>
            <person name="Burstein D."/>
            <person name="Emerson J.B."/>
            <person name="Thomas B.C."/>
            <person name="Banfield J.F."/>
        </authorList>
    </citation>
    <scope>NUCLEOTIDE SEQUENCE [LARGE SCALE GENOMIC DNA]</scope>
    <source>
        <strain evidence="1">CG1_02_37_22</strain>
    </source>
</reference>
<evidence type="ECO:0000313" key="2">
    <source>
        <dbReference type="Proteomes" id="UP000183120"/>
    </source>
</evidence>
<evidence type="ECO:0000313" key="1">
    <source>
        <dbReference type="EMBL" id="OIO13809.1"/>
    </source>
</evidence>
<sequence length="551" mass="63701">MYQGNLTLNIEEIEVHIRTYRSLLKSAGEVRILNLIDSHLTMNSILQEKGAGTEVDIAAFIYCLLRLPSPMSNVKKIILGQSYSVFEKNGFGTIEKWQEVAAPGRRRKMHFDGKETLGIYIASVTDVDDVITLATAFQIEWNKFHDKLQDTKNVEQKAIELLDSEDVKRIKNIWGDDYHKFLTAIKFRRVDFTIRLLSGSYNEYTKATQHWWNIVESEHKNLNLQERPIYFVSSNTHSITNLLSRFVLAEEKTLIDFLYRLEDKNLIRLWEGISSGDFLASRENFLYYIAKKYARINQEILKRREKLDRKLGIHYIKASKYLDIDTQVIELSKLAGIDLDNRLSISTKHLNKSKALIVNIDYPLGWAAYQVLTEIGQNVDEIRGIYIMGKAATLTGNVGDILLPTTVFDQHTKNVYAINNVFNPQVFNKIFRTGSVLDMQKTVSVKGTFFENKNIIDYWFKEGYNTIEMESGPYLNSAYEFVYYNRYVENQFINLTNSPFELGIAHYASDTPYSKAKNLGVRNLSYEGVEPTYAISLAIIKMIIERETRYL</sequence>
<gene>
    <name evidence="1" type="ORF">AUJ73_03270</name>
</gene>
<dbReference type="EMBL" id="MNUY01000049">
    <property type="protein sequence ID" value="OIO13809.1"/>
    <property type="molecule type" value="Genomic_DNA"/>
</dbReference>
<dbReference type="Pfam" id="PF21850">
    <property type="entry name" value="DUF6909"/>
    <property type="match status" value="1"/>
</dbReference>
<accession>A0A1J4TRD2</accession>
<name>A0A1J4TRD2_9BACT</name>
<protein>
    <submittedName>
        <fullName evidence="1">Uncharacterized protein</fullName>
    </submittedName>
</protein>